<reference evidence="1" key="1">
    <citation type="journal article" date="2023" name="Insect Mol. Biol.">
        <title>Genome sequencing provides insights into the evolution of gene families encoding plant cell wall-degrading enzymes in longhorned beetles.</title>
        <authorList>
            <person name="Shin N.R."/>
            <person name="Okamura Y."/>
            <person name="Kirsch R."/>
            <person name="Pauchet Y."/>
        </authorList>
    </citation>
    <scope>NUCLEOTIDE SEQUENCE</scope>
    <source>
        <strain evidence="1">RBIC_L_NR</strain>
    </source>
</reference>
<evidence type="ECO:0000313" key="1">
    <source>
        <dbReference type="EMBL" id="KAJ8965706.1"/>
    </source>
</evidence>
<evidence type="ECO:0000313" key="2">
    <source>
        <dbReference type="Proteomes" id="UP001162156"/>
    </source>
</evidence>
<dbReference type="Proteomes" id="UP001162156">
    <property type="component" value="Unassembled WGS sequence"/>
</dbReference>
<sequence>MCKSFDRATQIKHSKFKAANALSNDPSDLSCLTPAHFLIGEPMMSYPERDMSAVPENRLSMWEKCTKMHQHFWKRWSSTILTGYRIVLSGPNPIQT</sequence>
<evidence type="ECO:0008006" key="3">
    <source>
        <dbReference type="Google" id="ProtNLM"/>
    </source>
</evidence>
<protein>
    <recommendedName>
        <fullName evidence="3">DUF5641 domain-containing protein</fullName>
    </recommendedName>
</protein>
<accession>A0AAV8ZKG5</accession>
<dbReference type="EMBL" id="JANEYF010001180">
    <property type="protein sequence ID" value="KAJ8965706.1"/>
    <property type="molecule type" value="Genomic_DNA"/>
</dbReference>
<gene>
    <name evidence="1" type="ORF">NQ314_003948</name>
</gene>
<proteinExistence type="predicted"/>
<dbReference type="AlphaFoldDB" id="A0AAV8ZKG5"/>
<organism evidence="1 2">
    <name type="scientific">Rhamnusium bicolor</name>
    <dbReference type="NCBI Taxonomy" id="1586634"/>
    <lineage>
        <taxon>Eukaryota</taxon>
        <taxon>Metazoa</taxon>
        <taxon>Ecdysozoa</taxon>
        <taxon>Arthropoda</taxon>
        <taxon>Hexapoda</taxon>
        <taxon>Insecta</taxon>
        <taxon>Pterygota</taxon>
        <taxon>Neoptera</taxon>
        <taxon>Endopterygota</taxon>
        <taxon>Coleoptera</taxon>
        <taxon>Polyphaga</taxon>
        <taxon>Cucujiformia</taxon>
        <taxon>Chrysomeloidea</taxon>
        <taxon>Cerambycidae</taxon>
        <taxon>Lepturinae</taxon>
        <taxon>Rhagiini</taxon>
        <taxon>Rhamnusium</taxon>
    </lineage>
</organism>
<name>A0AAV8ZKG5_9CUCU</name>
<comment type="caution">
    <text evidence="1">The sequence shown here is derived from an EMBL/GenBank/DDBJ whole genome shotgun (WGS) entry which is preliminary data.</text>
</comment>
<keyword evidence="2" id="KW-1185">Reference proteome</keyword>